<keyword evidence="4 9" id="KW-0812">Transmembrane</keyword>
<keyword evidence="6 9" id="KW-0378">Hydrolase</keyword>
<feature type="transmembrane region" description="Helical" evidence="9">
    <location>
        <begin position="60"/>
        <end position="81"/>
    </location>
</feature>
<dbReference type="NCBIfam" id="NF011369">
    <property type="entry name" value="PRK14788.1"/>
    <property type="match status" value="1"/>
</dbReference>
<dbReference type="EC" id="3.4.23.36" evidence="9"/>
<evidence type="ECO:0000256" key="8">
    <source>
        <dbReference type="ARBA" id="ARBA00023136"/>
    </source>
</evidence>
<evidence type="ECO:0000256" key="9">
    <source>
        <dbReference type="HAMAP-Rule" id="MF_00161"/>
    </source>
</evidence>
<dbReference type="RefSeq" id="WP_068705067.1">
    <property type="nucleotide sequence ID" value="NZ_BDCR01000004.1"/>
</dbReference>
<dbReference type="GO" id="GO:0004190">
    <property type="term" value="F:aspartic-type endopeptidase activity"/>
    <property type="evidence" value="ECO:0007669"/>
    <property type="project" value="UniProtKB-UniRule"/>
</dbReference>
<dbReference type="EMBL" id="BDCR01000004">
    <property type="protein sequence ID" value="GAT63656.1"/>
    <property type="molecule type" value="Genomic_DNA"/>
</dbReference>
<keyword evidence="12" id="KW-1185">Reference proteome</keyword>
<dbReference type="OrthoDB" id="9810259at2"/>
<dbReference type="InterPro" id="IPR001872">
    <property type="entry name" value="Peptidase_A8"/>
</dbReference>
<gene>
    <name evidence="9" type="primary">lspA</name>
    <name evidence="11" type="ORF">PJIAN_4197</name>
</gene>
<evidence type="ECO:0000313" key="11">
    <source>
        <dbReference type="EMBL" id="GAT63656.1"/>
    </source>
</evidence>
<comment type="pathway">
    <text evidence="9">Protein modification; lipoprotein biosynthesis (signal peptide cleavage).</text>
</comment>
<dbReference type="GO" id="GO:0006508">
    <property type="term" value="P:proteolysis"/>
    <property type="evidence" value="ECO:0007669"/>
    <property type="project" value="UniProtKB-KW"/>
</dbReference>
<evidence type="ECO:0000313" key="12">
    <source>
        <dbReference type="Proteomes" id="UP000076586"/>
    </source>
</evidence>
<feature type="active site" evidence="9">
    <location>
        <position position="145"/>
    </location>
</feature>
<feature type="active site" evidence="9">
    <location>
        <position position="179"/>
    </location>
</feature>
<proteinExistence type="inferred from homology"/>
<comment type="caution">
    <text evidence="9">Lacks conserved residue(s) required for the propagation of feature annotation.</text>
</comment>
<comment type="subcellular location">
    <subcellularLocation>
        <location evidence="9">Cell membrane</location>
        <topology evidence="9">Multi-pass membrane protein</topology>
    </subcellularLocation>
</comment>
<evidence type="ECO:0000256" key="1">
    <source>
        <dbReference type="ARBA" id="ARBA00006139"/>
    </source>
</evidence>
<comment type="function">
    <text evidence="9">This protein specifically catalyzes the removal of signal peptides from prolipoproteins.</text>
</comment>
<dbReference type="STRING" id="681398.PJIAN_4197"/>
<feature type="transmembrane region" description="Helical" evidence="9">
    <location>
        <begin position="169"/>
        <end position="193"/>
    </location>
</feature>
<comment type="similarity">
    <text evidence="1 9 10">Belongs to the peptidase A8 family.</text>
</comment>
<comment type="catalytic activity">
    <reaction evidence="9">
        <text>Release of signal peptides from bacterial membrane prolipoproteins. Hydrolyzes -Xaa-Yaa-Zaa-|-(S,diacylglyceryl)Cys-, in which Xaa is hydrophobic (preferably Leu), and Yaa (Ala or Ser) and Zaa (Gly or Ala) have small, neutral side chains.</text>
        <dbReference type="EC" id="3.4.23.36"/>
    </reaction>
</comment>
<dbReference type="PRINTS" id="PR00781">
    <property type="entry name" value="LIPOSIGPTASE"/>
</dbReference>
<evidence type="ECO:0000256" key="2">
    <source>
        <dbReference type="ARBA" id="ARBA00022475"/>
    </source>
</evidence>
<dbReference type="Pfam" id="PF01252">
    <property type="entry name" value="Peptidase_A8"/>
    <property type="match status" value="1"/>
</dbReference>
<reference evidence="12" key="2">
    <citation type="journal article" date="2017" name="Genome Announc.">
        <title>Draft genome sequence of Paludibacter jiangxiensis NM7(T), a propionate-producing fermentative bacterium.</title>
        <authorList>
            <person name="Qiu Y.-L."/>
            <person name="Tourlousse D.M."/>
            <person name="Matsuura N."/>
            <person name="Ohashi A."/>
            <person name="Sekiguchi Y."/>
        </authorList>
    </citation>
    <scope>NUCLEOTIDE SEQUENCE [LARGE SCALE GENOMIC DNA]</scope>
    <source>
        <strain evidence="12">NM7</strain>
    </source>
</reference>
<keyword evidence="3 9" id="KW-0645">Protease</keyword>
<dbReference type="PANTHER" id="PTHR33695:SF1">
    <property type="entry name" value="LIPOPROTEIN SIGNAL PEPTIDASE"/>
    <property type="match status" value="1"/>
</dbReference>
<keyword evidence="8 9" id="KW-0472">Membrane</keyword>
<dbReference type="GO" id="GO:0005886">
    <property type="term" value="C:plasma membrane"/>
    <property type="evidence" value="ECO:0007669"/>
    <property type="project" value="UniProtKB-SubCell"/>
</dbReference>
<evidence type="ECO:0000256" key="4">
    <source>
        <dbReference type="ARBA" id="ARBA00022692"/>
    </source>
</evidence>
<feature type="transmembrane region" description="Helical" evidence="9">
    <location>
        <begin position="93"/>
        <end position="117"/>
    </location>
</feature>
<evidence type="ECO:0000256" key="3">
    <source>
        <dbReference type="ARBA" id="ARBA00022670"/>
    </source>
</evidence>
<protein>
    <recommendedName>
        <fullName evidence="9">Lipoprotein signal peptidase</fullName>
        <ecNumber evidence="9">3.4.23.36</ecNumber>
    </recommendedName>
    <alternativeName>
        <fullName evidence="9">Prolipoprotein signal peptidase</fullName>
    </alternativeName>
    <alternativeName>
        <fullName evidence="9">Signal peptidase II</fullName>
        <shortName evidence="9">SPase II</shortName>
    </alternativeName>
</protein>
<dbReference type="PANTHER" id="PTHR33695">
    <property type="entry name" value="LIPOPROTEIN SIGNAL PEPTIDASE"/>
    <property type="match status" value="1"/>
</dbReference>
<dbReference type="AlphaFoldDB" id="A0A171AFN8"/>
<name>A0A171AFN8_9BACT</name>
<accession>A0A171AFN8</accession>
<dbReference type="Proteomes" id="UP000076586">
    <property type="component" value="Unassembled WGS sequence"/>
</dbReference>
<comment type="caution">
    <text evidence="11">The sequence shown here is derived from an EMBL/GenBank/DDBJ whole genome shotgun (WGS) entry which is preliminary data.</text>
</comment>
<sequence length="214" mass="24536">MQLSKTAKISILTIFLILFCDQTLKLFIKSHFELGHDIQIFSWFHIYFIENNGMAFGMELIGKLFLSLFRIGAGIFLIYYLRKIIQRQLPTGYIISISLILAGAIGNLFDCMFYGLLFSDSMGHVAQFMPESGGYASLFYGRVVDMLYFPLIEGNFPDWFPIWGGQDFIFFRPVFNIADSAVSVGVVLILLFYRHYLSDNEVKKPVENQPETQA</sequence>
<dbReference type="UniPathway" id="UPA00665"/>
<evidence type="ECO:0000256" key="10">
    <source>
        <dbReference type="RuleBase" id="RU004181"/>
    </source>
</evidence>
<evidence type="ECO:0000256" key="5">
    <source>
        <dbReference type="ARBA" id="ARBA00022750"/>
    </source>
</evidence>
<keyword evidence="5 9" id="KW-0064">Aspartyl protease</keyword>
<dbReference type="HAMAP" id="MF_00161">
    <property type="entry name" value="LspA"/>
    <property type="match status" value="1"/>
</dbReference>
<organism evidence="11 12">
    <name type="scientific">Paludibacter jiangxiensis</name>
    <dbReference type="NCBI Taxonomy" id="681398"/>
    <lineage>
        <taxon>Bacteria</taxon>
        <taxon>Pseudomonadati</taxon>
        <taxon>Bacteroidota</taxon>
        <taxon>Bacteroidia</taxon>
        <taxon>Bacteroidales</taxon>
        <taxon>Paludibacteraceae</taxon>
        <taxon>Paludibacter</taxon>
    </lineage>
</organism>
<reference evidence="12" key="1">
    <citation type="submission" date="2016-04" db="EMBL/GenBank/DDBJ databases">
        <title>Draft genome sequence of Paludibacter jiangxiensis strain NM7.</title>
        <authorList>
            <person name="Qiu Y."/>
            <person name="Matsuura N."/>
            <person name="Ohashi A."/>
            <person name="Tourlousse M.D."/>
            <person name="Sekiguchi Y."/>
        </authorList>
    </citation>
    <scope>NUCLEOTIDE SEQUENCE [LARGE SCALE GENOMIC DNA]</scope>
    <source>
        <strain evidence="12">NM7</strain>
    </source>
</reference>
<keyword evidence="7 9" id="KW-1133">Transmembrane helix</keyword>
<evidence type="ECO:0000256" key="6">
    <source>
        <dbReference type="ARBA" id="ARBA00022801"/>
    </source>
</evidence>
<evidence type="ECO:0000256" key="7">
    <source>
        <dbReference type="ARBA" id="ARBA00022989"/>
    </source>
</evidence>
<keyword evidence="2 9" id="KW-1003">Cell membrane</keyword>